<dbReference type="GO" id="GO:0003677">
    <property type="term" value="F:DNA binding"/>
    <property type="evidence" value="ECO:0007669"/>
    <property type="project" value="UniProtKB-UniRule"/>
</dbReference>
<dbReference type="NCBIfam" id="TIGR00663">
    <property type="entry name" value="dnan"/>
    <property type="match status" value="1"/>
</dbReference>
<gene>
    <name evidence="13" type="ORF">A2172_00845</name>
</gene>
<dbReference type="InterPro" id="IPR022634">
    <property type="entry name" value="DNA_polIII_beta_N"/>
</dbReference>
<comment type="subunit">
    <text evidence="9">Forms a ring-shaped head-to-tail homodimer around DNA.</text>
</comment>
<protein>
    <recommendedName>
        <fullName evidence="9">Beta sliding clamp</fullName>
    </recommendedName>
</protein>
<evidence type="ECO:0000256" key="5">
    <source>
        <dbReference type="ARBA" id="ARBA00022695"/>
    </source>
</evidence>
<keyword evidence="8" id="KW-0238">DNA-binding</keyword>
<dbReference type="GO" id="GO:0008408">
    <property type="term" value="F:3'-5' exonuclease activity"/>
    <property type="evidence" value="ECO:0007669"/>
    <property type="project" value="InterPro"/>
</dbReference>
<feature type="domain" description="DNA polymerase III beta sliding clamp central" evidence="11">
    <location>
        <begin position="128"/>
        <end position="240"/>
    </location>
</feature>
<evidence type="ECO:0000313" key="13">
    <source>
        <dbReference type="EMBL" id="OGY24076.1"/>
    </source>
</evidence>
<accession>A0A1G1W8S2</accession>
<keyword evidence="4 9" id="KW-0808">Transferase</keyword>
<dbReference type="GO" id="GO:0006271">
    <property type="term" value="P:DNA strand elongation involved in DNA replication"/>
    <property type="evidence" value="ECO:0007669"/>
    <property type="project" value="TreeGrafter"/>
</dbReference>
<evidence type="ECO:0000256" key="6">
    <source>
        <dbReference type="ARBA" id="ARBA00022705"/>
    </source>
</evidence>
<dbReference type="Proteomes" id="UP000176631">
    <property type="component" value="Unassembled WGS sequence"/>
</dbReference>
<keyword evidence="3 9" id="KW-0963">Cytoplasm</keyword>
<dbReference type="AlphaFoldDB" id="A0A1G1W8S2"/>
<dbReference type="PIRSF" id="PIRSF000804">
    <property type="entry name" value="DNA_pol_III_b"/>
    <property type="match status" value="1"/>
</dbReference>
<keyword evidence="7 9" id="KW-0239">DNA-directed DNA polymerase</keyword>
<dbReference type="SMART" id="SM00480">
    <property type="entry name" value="POL3Bc"/>
    <property type="match status" value="1"/>
</dbReference>
<keyword evidence="5 9" id="KW-0548">Nucleotidyltransferase</keyword>
<dbReference type="SUPFAM" id="SSF55979">
    <property type="entry name" value="DNA clamp"/>
    <property type="match status" value="3"/>
</dbReference>
<comment type="similarity">
    <text evidence="2 9">Belongs to the beta sliding clamp family.</text>
</comment>
<feature type="domain" description="DNA polymerase III beta sliding clamp C-terminal" evidence="12">
    <location>
        <begin position="244"/>
        <end position="363"/>
    </location>
</feature>
<dbReference type="Gene3D" id="3.10.150.10">
    <property type="entry name" value="DNA Polymerase III, subunit A, domain 2"/>
    <property type="match status" value="1"/>
</dbReference>
<evidence type="ECO:0000256" key="8">
    <source>
        <dbReference type="ARBA" id="ARBA00023125"/>
    </source>
</evidence>
<evidence type="ECO:0000256" key="7">
    <source>
        <dbReference type="ARBA" id="ARBA00022932"/>
    </source>
</evidence>
<evidence type="ECO:0000259" key="11">
    <source>
        <dbReference type="Pfam" id="PF02767"/>
    </source>
</evidence>
<dbReference type="InterPro" id="IPR022637">
    <property type="entry name" value="DNA_polIII_beta_cen"/>
</dbReference>
<comment type="caution">
    <text evidence="13">The sequence shown here is derived from an EMBL/GenBank/DDBJ whole genome shotgun (WGS) entry which is preliminary data.</text>
</comment>
<dbReference type="InterPro" id="IPR022635">
    <property type="entry name" value="DNA_polIII_beta_C"/>
</dbReference>
<dbReference type="Gene3D" id="3.70.10.10">
    <property type="match status" value="1"/>
</dbReference>
<dbReference type="GO" id="GO:0003887">
    <property type="term" value="F:DNA-directed DNA polymerase activity"/>
    <property type="evidence" value="ECO:0007669"/>
    <property type="project" value="UniProtKB-UniRule"/>
</dbReference>
<organism evidence="13 14">
    <name type="scientific">Candidatus Woykebacteria bacterium RBG_13_40_15</name>
    <dbReference type="NCBI Taxonomy" id="1802593"/>
    <lineage>
        <taxon>Bacteria</taxon>
        <taxon>Candidatus Woykeibacteriota</taxon>
    </lineage>
</organism>
<dbReference type="GO" id="GO:0009360">
    <property type="term" value="C:DNA polymerase III complex"/>
    <property type="evidence" value="ECO:0007669"/>
    <property type="project" value="InterPro"/>
</dbReference>
<reference evidence="13 14" key="1">
    <citation type="journal article" date="2016" name="Nat. Commun.">
        <title>Thousands of microbial genomes shed light on interconnected biogeochemical processes in an aquifer system.</title>
        <authorList>
            <person name="Anantharaman K."/>
            <person name="Brown C.T."/>
            <person name="Hug L.A."/>
            <person name="Sharon I."/>
            <person name="Castelle C.J."/>
            <person name="Probst A.J."/>
            <person name="Thomas B.C."/>
            <person name="Singh A."/>
            <person name="Wilkins M.J."/>
            <person name="Karaoz U."/>
            <person name="Brodie E.L."/>
            <person name="Williams K.H."/>
            <person name="Hubbard S.S."/>
            <person name="Banfield J.F."/>
        </authorList>
    </citation>
    <scope>NUCLEOTIDE SEQUENCE [LARGE SCALE GENOMIC DNA]</scope>
</reference>
<comment type="function">
    <text evidence="9">Confers DNA tethering and processivity to DNA polymerases and other proteins. Acts as a clamp, forming a ring around DNA (a reaction catalyzed by the clamp-loading complex) which diffuses in an ATP-independent manner freely and bidirectionally along dsDNA. Initially characterized for its ability to contact the catalytic subunit of DNA polymerase III (Pol III), a complex, multichain enzyme responsible for most of the replicative synthesis in bacteria; Pol III exhibits 3'-5' exonuclease proofreading activity. The beta chain is required for initiation of replication as well as for processivity of DNA replication.</text>
</comment>
<dbReference type="Pfam" id="PF02768">
    <property type="entry name" value="DNA_pol3_beta_3"/>
    <property type="match status" value="1"/>
</dbReference>
<evidence type="ECO:0000256" key="3">
    <source>
        <dbReference type="ARBA" id="ARBA00022490"/>
    </source>
</evidence>
<evidence type="ECO:0000256" key="4">
    <source>
        <dbReference type="ARBA" id="ARBA00022679"/>
    </source>
</evidence>
<dbReference type="EMBL" id="MHCP01000015">
    <property type="protein sequence ID" value="OGY24076.1"/>
    <property type="molecule type" value="Genomic_DNA"/>
</dbReference>
<proteinExistence type="inferred from homology"/>
<dbReference type="InterPro" id="IPR001001">
    <property type="entry name" value="DNA_polIII_beta"/>
</dbReference>
<feature type="domain" description="DNA polymerase III beta sliding clamp N-terminal" evidence="10">
    <location>
        <begin position="1"/>
        <end position="117"/>
    </location>
</feature>
<dbReference type="PANTHER" id="PTHR30478:SF0">
    <property type="entry name" value="BETA SLIDING CLAMP"/>
    <property type="match status" value="1"/>
</dbReference>
<evidence type="ECO:0000256" key="2">
    <source>
        <dbReference type="ARBA" id="ARBA00010752"/>
    </source>
</evidence>
<keyword evidence="6 9" id="KW-0235">DNA replication</keyword>
<dbReference type="PANTHER" id="PTHR30478">
    <property type="entry name" value="DNA POLYMERASE III SUBUNIT BETA"/>
    <property type="match status" value="1"/>
</dbReference>
<evidence type="ECO:0000256" key="1">
    <source>
        <dbReference type="ARBA" id="ARBA00004496"/>
    </source>
</evidence>
<dbReference type="Pfam" id="PF02767">
    <property type="entry name" value="DNA_pol3_beta_2"/>
    <property type="match status" value="1"/>
</dbReference>
<evidence type="ECO:0000256" key="9">
    <source>
        <dbReference type="PIRNR" id="PIRNR000804"/>
    </source>
</evidence>
<dbReference type="STRING" id="1802593.A2172_00845"/>
<dbReference type="GO" id="GO:0005737">
    <property type="term" value="C:cytoplasm"/>
    <property type="evidence" value="ECO:0007669"/>
    <property type="project" value="UniProtKB-SubCell"/>
</dbReference>
<dbReference type="Pfam" id="PF00712">
    <property type="entry name" value="DNA_pol3_beta"/>
    <property type="match status" value="1"/>
</dbReference>
<evidence type="ECO:0000313" key="14">
    <source>
        <dbReference type="Proteomes" id="UP000176631"/>
    </source>
</evidence>
<evidence type="ECO:0000259" key="10">
    <source>
        <dbReference type="Pfam" id="PF00712"/>
    </source>
</evidence>
<comment type="subcellular location">
    <subcellularLocation>
        <location evidence="1 9">Cytoplasm</location>
    </subcellularLocation>
</comment>
<evidence type="ECO:0000259" key="12">
    <source>
        <dbReference type="Pfam" id="PF02768"/>
    </source>
</evidence>
<dbReference type="CDD" id="cd00140">
    <property type="entry name" value="beta_clamp"/>
    <property type="match status" value="1"/>
</dbReference>
<dbReference type="InterPro" id="IPR046938">
    <property type="entry name" value="DNA_clamp_sf"/>
</dbReference>
<name>A0A1G1W8S2_9BACT</name>
<sequence length="366" mass="39381">MKLVTNRETLLKAASLVSQAITTRLSLPVLGNLLLEANSGMLKITGTNLETTIIKQMSVKIEENGETTVPARLLVDFCQAATNEQLTIKTVKDSVLLESGDSKATLSTINPSEFPKVTTFESASTLELERQTFLNTVSSVIFCAAAEEGRPVLTGILIKGSASKLVFVATDGYRLGKNEITGSGDFEVLIPSRALQETVKAVADQEDETVQLSVDKEKNQAKIETRNLIIISRLLEGAYPSFEQIIPTAFCSTVTVSTKALVNAVKLGALFARDVGNVVKIELGAGKLKLTGATSQVGDAETEMHANIDGEKMTLAFNSRFLLESLSAIKDEQMTMSLSGSTSAAIFRGRDKKNLSFVIMPVRPQS</sequence>